<dbReference type="EMBL" id="JABAGO010000047">
    <property type="protein sequence ID" value="NMF00488.1"/>
    <property type="molecule type" value="Genomic_DNA"/>
</dbReference>
<evidence type="ECO:0000256" key="3">
    <source>
        <dbReference type="ARBA" id="ARBA00022692"/>
    </source>
</evidence>
<accession>A0A848D351</accession>
<feature type="transmembrane region" description="Helical" evidence="6">
    <location>
        <begin position="7"/>
        <end position="28"/>
    </location>
</feature>
<evidence type="ECO:0000313" key="9">
    <source>
        <dbReference type="EMBL" id="NMF00488.1"/>
    </source>
</evidence>
<dbReference type="InterPro" id="IPR050739">
    <property type="entry name" value="MFP"/>
</dbReference>
<evidence type="ECO:0000259" key="8">
    <source>
        <dbReference type="Pfam" id="PF25997"/>
    </source>
</evidence>
<keyword evidence="5 6" id="KW-0472">Membrane</keyword>
<evidence type="ECO:0000256" key="4">
    <source>
        <dbReference type="ARBA" id="ARBA00022989"/>
    </source>
</evidence>
<dbReference type="Gene3D" id="2.40.30.170">
    <property type="match status" value="1"/>
</dbReference>
<dbReference type="GO" id="GO:0016020">
    <property type="term" value="C:membrane"/>
    <property type="evidence" value="ECO:0007669"/>
    <property type="project" value="UniProtKB-SubCell"/>
</dbReference>
<sequence length="211" mass="22770">MSRARFFWINVVIFLVIVGLAIGAYYYYFVQANYISTDDAKITGQVATVTAQSQGKIAGWKGQEGQQVNQGDAIGQVNGNGQSVTVTAPFSGTIIQSKAMNGQMVAPGQQLAQIVDMKKLYVEANIEETNIRDVKVGADVDVTIDAEPGTKIKGKIEEVGMATNSMFSLMPQQNASGDYTKVVQRIPVKISMDSYPADIVPGMNATVKIHK</sequence>
<evidence type="ECO:0000256" key="5">
    <source>
        <dbReference type="ARBA" id="ARBA00023136"/>
    </source>
</evidence>
<dbReference type="PANTHER" id="PTHR30386:SF26">
    <property type="entry name" value="TRANSPORT PROTEIN COMB"/>
    <property type="match status" value="1"/>
</dbReference>
<keyword evidence="3 6" id="KW-0812">Transmembrane</keyword>
<keyword evidence="4 6" id="KW-1133">Transmembrane helix</keyword>
<comment type="caution">
    <text evidence="9">The sequence shown here is derived from an EMBL/GenBank/DDBJ whole genome shotgun (WGS) entry which is preliminary data.</text>
</comment>
<dbReference type="InterPro" id="IPR011053">
    <property type="entry name" value="Single_hybrid_motif"/>
</dbReference>
<proteinExistence type="inferred from homology"/>
<feature type="domain" description="p-hydroxybenzoic acid efflux pump subunit AaeA-like beta-barrel" evidence="7">
    <location>
        <begin position="120"/>
        <end position="210"/>
    </location>
</feature>
<evidence type="ECO:0000256" key="1">
    <source>
        <dbReference type="ARBA" id="ARBA00004167"/>
    </source>
</evidence>
<dbReference type="InterPro" id="IPR058635">
    <property type="entry name" value="BSH_YhbJ"/>
</dbReference>
<dbReference type="Proteomes" id="UP000561326">
    <property type="component" value="Unassembled WGS sequence"/>
</dbReference>
<dbReference type="SUPFAM" id="SSF51230">
    <property type="entry name" value="Single hybrid motif"/>
    <property type="match status" value="1"/>
</dbReference>
<dbReference type="Pfam" id="PF25963">
    <property type="entry name" value="Beta-barrel_AAEA"/>
    <property type="match status" value="1"/>
</dbReference>
<gene>
    <name evidence="9" type="ORF">HF838_19895</name>
</gene>
<dbReference type="InterPro" id="IPR058634">
    <property type="entry name" value="AaeA-lik-b-barrel"/>
</dbReference>
<organism evidence="9 10">
    <name type="scientific">Aneurinibacillus aneurinilyticus</name>
    <name type="common">Bacillus aneurinolyticus</name>
    <dbReference type="NCBI Taxonomy" id="1391"/>
    <lineage>
        <taxon>Bacteria</taxon>
        <taxon>Bacillati</taxon>
        <taxon>Bacillota</taxon>
        <taxon>Bacilli</taxon>
        <taxon>Bacillales</taxon>
        <taxon>Paenibacillaceae</taxon>
        <taxon>Aneurinibacillus group</taxon>
        <taxon>Aneurinibacillus</taxon>
    </lineage>
</organism>
<name>A0A848D351_ANEAE</name>
<evidence type="ECO:0000259" key="7">
    <source>
        <dbReference type="Pfam" id="PF25963"/>
    </source>
</evidence>
<evidence type="ECO:0000313" key="10">
    <source>
        <dbReference type="Proteomes" id="UP000561326"/>
    </source>
</evidence>
<comment type="subcellular location">
    <subcellularLocation>
        <location evidence="1">Membrane</location>
        <topology evidence="1">Single-pass membrane protein</topology>
    </subcellularLocation>
</comment>
<reference evidence="9 10" key="1">
    <citation type="submission" date="2020-04" db="EMBL/GenBank/DDBJ databases">
        <authorList>
            <person name="Hitch T.C.A."/>
            <person name="Wylensek D."/>
            <person name="Clavel T."/>
        </authorList>
    </citation>
    <scope>NUCLEOTIDE SEQUENCE [LARGE SCALE GENOMIC DNA]</scope>
    <source>
        <strain evidence="9 10">WB01_D5_05</strain>
    </source>
</reference>
<evidence type="ECO:0000256" key="6">
    <source>
        <dbReference type="SAM" id="Phobius"/>
    </source>
</evidence>
<dbReference type="Pfam" id="PF25997">
    <property type="entry name" value="BSH_YhbJ"/>
    <property type="match status" value="1"/>
</dbReference>
<comment type="similarity">
    <text evidence="2">Belongs to the membrane fusion protein (MFP) (TC 8.A.1) family.</text>
</comment>
<protein>
    <submittedName>
        <fullName evidence="9">HlyD family secretion protein</fullName>
    </submittedName>
</protein>
<evidence type="ECO:0000256" key="2">
    <source>
        <dbReference type="ARBA" id="ARBA00009477"/>
    </source>
</evidence>
<feature type="domain" description="YhbJ barrel-sandwich hybrid" evidence="8">
    <location>
        <begin position="46"/>
        <end position="116"/>
    </location>
</feature>
<dbReference type="RefSeq" id="WP_168976186.1">
    <property type="nucleotide sequence ID" value="NZ_JABAGO010000047.1"/>
</dbReference>
<dbReference type="PANTHER" id="PTHR30386">
    <property type="entry name" value="MEMBRANE FUSION SUBUNIT OF EMRAB-TOLC MULTIDRUG EFFLUX PUMP"/>
    <property type="match status" value="1"/>
</dbReference>
<dbReference type="AlphaFoldDB" id="A0A848D351"/>